<organism evidence="2 3">
    <name type="scientific">Apiospora kogelbergensis</name>
    <dbReference type="NCBI Taxonomy" id="1337665"/>
    <lineage>
        <taxon>Eukaryota</taxon>
        <taxon>Fungi</taxon>
        <taxon>Dikarya</taxon>
        <taxon>Ascomycota</taxon>
        <taxon>Pezizomycotina</taxon>
        <taxon>Sordariomycetes</taxon>
        <taxon>Xylariomycetidae</taxon>
        <taxon>Amphisphaeriales</taxon>
        <taxon>Apiosporaceae</taxon>
        <taxon>Apiospora</taxon>
    </lineage>
</organism>
<reference evidence="2 3" key="1">
    <citation type="submission" date="2023-01" db="EMBL/GenBank/DDBJ databases">
        <title>Analysis of 21 Apiospora genomes using comparative genomics revels a genus with tremendous synthesis potential of carbohydrate active enzymes and secondary metabolites.</title>
        <authorList>
            <person name="Sorensen T."/>
        </authorList>
    </citation>
    <scope>NUCLEOTIDE SEQUENCE [LARGE SCALE GENOMIC DNA]</scope>
    <source>
        <strain evidence="2 3">CBS 117206</strain>
    </source>
</reference>
<sequence length="193" mass="20578">MAGAKQSPNGEAKTVPICDLKALCYAMSTVEDFRLNTKALALALGIKSPTNVLHISSSCRVSVSQKFSLMLISDSAIPRDSPRKIRCIIEPLGFELKDGKITVKDSSGKPDANGDSVSAPATPAKAKKGGPKTPKTPKTPGGQRSVNKKRKLSEDEESAEDGNKENIKTEVKADDAVETKNEEKSNGHDEDEA</sequence>
<evidence type="ECO:0000313" key="3">
    <source>
        <dbReference type="Proteomes" id="UP001392437"/>
    </source>
</evidence>
<evidence type="ECO:0000313" key="2">
    <source>
        <dbReference type="EMBL" id="KAK8132409.1"/>
    </source>
</evidence>
<feature type="compositionally biased region" description="Low complexity" evidence="1">
    <location>
        <begin position="131"/>
        <end position="142"/>
    </location>
</feature>
<feature type="compositionally biased region" description="Basic and acidic residues" evidence="1">
    <location>
        <begin position="161"/>
        <end position="193"/>
    </location>
</feature>
<feature type="region of interest" description="Disordered" evidence="1">
    <location>
        <begin position="101"/>
        <end position="193"/>
    </location>
</feature>
<proteinExistence type="predicted"/>
<keyword evidence="3" id="KW-1185">Reference proteome</keyword>
<dbReference type="EMBL" id="JAQQWP010000001">
    <property type="protein sequence ID" value="KAK8132409.1"/>
    <property type="molecule type" value="Genomic_DNA"/>
</dbReference>
<dbReference type="AlphaFoldDB" id="A0AAW0RCD6"/>
<protein>
    <submittedName>
        <fullName evidence="2">Uncharacterized protein</fullName>
    </submittedName>
</protein>
<gene>
    <name evidence="2" type="ORF">PG999_000582</name>
</gene>
<evidence type="ECO:0000256" key="1">
    <source>
        <dbReference type="SAM" id="MobiDB-lite"/>
    </source>
</evidence>
<dbReference type="Proteomes" id="UP001392437">
    <property type="component" value="Unassembled WGS sequence"/>
</dbReference>
<name>A0AAW0RCD6_9PEZI</name>
<comment type="caution">
    <text evidence="2">The sequence shown here is derived from an EMBL/GenBank/DDBJ whole genome shotgun (WGS) entry which is preliminary data.</text>
</comment>
<accession>A0AAW0RCD6</accession>